<dbReference type="AlphaFoldDB" id="A0A0F6MMW2"/>
<gene>
    <name evidence="1" type="ORF">HMPREF9723_02159</name>
</gene>
<proteinExistence type="predicted"/>
<accession>A0A0F6MMW2</accession>
<protein>
    <submittedName>
        <fullName evidence="1">Uncharacterized protein</fullName>
    </submittedName>
</protein>
<comment type="caution">
    <text evidence="1">The sequence shown here is derived from an EMBL/GenBank/DDBJ whole genome shotgun (WGS) entry which is preliminary data.</text>
</comment>
<dbReference type="Proteomes" id="UP000011701">
    <property type="component" value="Chromosome"/>
</dbReference>
<dbReference type="HOGENOM" id="CLU_857754_0_0_12"/>
<evidence type="ECO:0000313" key="1">
    <source>
        <dbReference type="EMBL" id="EMB20699.1"/>
    </source>
</evidence>
<dbReference type="RefSeq" id="WP_002693204.1">
    <property type="nucleotide sequence ID" value="NZ_CM001797.1"/>
</dbReference>
<sequence length="324" mass="35887">MINGNSLILKVGKENSYGVIPAPTRQIKVASESLKPNYNKKDEGLLTGGKAGGKKETMSLKTEGSISTLARPDDVGLFLMAALGVEGEVEKLVDKNNSYKHTFTAIGTAETDSLPSLSFILDRKTKVFSYNGMKIDSLSFSAAPEDYLKLDLTLVGKDEAYYTDTTTLNTSPLKSFKFRHGKVYIGTEELADVTSIKLNYSNALDSSTQTTSTGLYYKEPQVGTREIKSDVELLYTKDSEKFREEFYKSDKTVKIVLEFISDEIIEDDVHYSLKFTIPCNQVEDASANFGDQSTIKQSMTFSALENGIEELITVELINGYADKY</sequence>
<organism evidence="1">
    <name type="scientific">Treponema denticola OTK</name>
    <dbReference type="NCBI Taxonomy" id="999434"/>
    <lineage>
        <taxon>Bacteria</taxon>
        <taxon>Pseudomonadati</taxon>
        <taxon>Spirochaetota</taxon>
        <taxon>Spirochaetia</taxon>
        <taxon>Spirochaetales</taxon>
        <taxon>Treponemataceae</taxon>
        <taxon>Treponema</taxon>
    </lineage>
</organism>
<reference evidence="1" key="1">
    <citation type="submission" date="2012-01" db="EMBL/GenBank/DDBJ databases">
        <title>The Genome Sequence of Treponema denticola OTK.</title>
        <authorList>
            <consortium name="The Broad Institute Genome Sequencing Platform"/>
            <person name="Earl A."/>
            <person name="Ward D."/>
            <person name="Feldgarden M."/>
            <person name="Gevers D."/>
            <person name="Blanton J.M."/>
            <person name="Fenno C.J."/>
            <person name="Baranova O.V."/>
            <person name="Mathney J."/>
            <person name="Dewhirst F.E."/>
            <person name="Izard J."/>
            <person name="Young S.K."/>
            <person name="Zeng Q."/>
            <person name="Gargeya S."/>
            <person name="Fitzgerald M."/>
            <person name="Haas B."/>
            <person name="Abouelleil A."/>
            <person name="Alvarado L."/>
            <person name="Arachchi H.M."/>
            <person name="Berlin A."/>
            <person name="Chapman S.B."/>
            <person name="Gearin G."/>
            <person name="Goldberg J."/>
            <person name="Griggs A."/>
            <person name="Gujja S."/>
            <person name="Hansen M."/>
            <person name="Heiman D."/>
            <person name="Howarth C."/>
            <person name="Larimer J."/>
            <person name="Lui A."/>
            <person name="MacDonald P.J.P."/>
            <person name="McCowen C."/>
            <person name="Montmayeur A."/>
            <person name="Murphy C."/>
            <person name="Neiman D."/>
            <person name="Pearson M."/>
            <person name="Priest M."/>
            <person name="Roberts A."/>
            <person name="Saif S."/>
            <person name="Shea T."/>
            <person name="Sisk P."/>
            <person name="Stolte C."/>
            <person name="Sykes S."/>
            <person name="Wortman J."/>
            <person name="Nusbaum C."/>
            <person name="Birren B."/>
        </authorList>
    </citation>
    <scope>NUCLEOTIDE SEQUENCE [LARGE SCALE GENOMIC DNA]</scope>
    <source>
        <strain evidence="1">OTK</strain>
    </source>
</reference>
<dbReference type="InterPro" id="IPR044000">
    <property type="entry name" value="Phage_tube_2"/>
</dbReference>
<dbReference type="EMBL" id="AGDY01000009">
    <property type="protein sequence ID" value="EMB20699.1"/>
    <property type="molecule type" value="Genomic_DNA"/>
</dbReference>
<name>A0A0F6MMW2_TREDN</name>
<dbReference type="PATRIC" id="fig|999434.4.peg.2248"/>
<dbReference type="Pfam" id="PF18906">
    <property type="entry name" value="Phage_tube_2"/>
    <property type="match status" value="1"/>
</dbReference>